<dbReference type="PROSITE" id="PS00972">
    <property type="entry name" value="USP_1"/>
    <property type="match status" value="1"/>
</dbReference>
<feature type="compositionally biased region" description="Low complexity" evidence="1">
    <location>
        <begin position="1138"/>
        <end position="1147"/>
    </location>
</feature>
<dbReference type="PROSITE" id="PS00973">
    <property type="entry name" value="USP_2"/>
    <property type="match status" value="1"/>
</dbReference>
<dbReference type="GO" id="GO:0004843">
    <property type="term" value="F:cysteine-type deubiquitinase activity"/>
    <property type="evidence" value="ECO:0007669"/>
    <property type="project" value="InterPro"/>
</dbReference>
<dbReference type="SUPFAM" id="SSF47473">
    <property type="entry name" value="EF-hand"/>
    <property type="match status" value="1"/>
</dbReference>
<proteinExistence type="predicted"/>
<accession>T0QED1</accession>
<evidence type="ECO:0000256" key="1">
    <source>
        <dbReference type="SAM" id="MobiDB-lite"/>
    </source>
</evidence>
<dbReference type="eggNOG" id="KOG1870">
    <property type="taxonomic scope" value="Eukaryota"/>
</dbReference>
<dbReference type="InterPro" id="IPR038765">
    <property type="entry name" value="Papain-like_cys_pep_sf"/>
</dbReference>
<dbReference type="Gene3D" id="1.10.238.10">
    <property type="entry name" value="EF-hand"/>
    <property type="match status" value="1"/>
</dbReference>
<keyword evidence="4" id="KW-1185">Reference proteome</keyword>
<dbReference type="InterPro" id="IPR011992">
    <property type="entry name" value="EF-hand-dom_pair"/>
</dbReference>
<dbReference type="OrthoDB" id="265776at2759"/>
<dbReference type="RefSeq" id="XP_008614643.1">
    <property type="nucleotide sequence ID" value="XM_008616421.1"/>
</dbReference>
<dbReference type="OMA" id="DAFAMHI"/>
<dbReference type="GeneID" id="19951159"/>
<dbReference type="Pfam" id="PF00443">
    <property type="entry name" value="UCH"/>
    <property type="match status" value="1"/>
</dbReference>
<organism evidence="3 4">
    <name type="scientific">Saprolegnia diclina (strain VS20)</name>
    <dbReference type="NCBI Taxonomy" id="1156394"/>
    <lineage>
        <taxon>Eukaryota</taxon>
        <taxon>Sar</taxon>
        <taxon>Stramenopiles</taxon>
        <taxon>Oomycota</taxon>
        <taxon>Saprolegniomycetes</taxon>
        <taxon>Saprolegniales</taxon>
        <taxon>Saprolegniaceae</taxon>
        <taxon>Saprolegnia</taxon>
    </lineage>
</organism>
<dbReference type="InterPro" id="IPR018200">
    <property type="entry name" value="USP_CS"/>
</dbReference>
<sequence length="1305" mass="143530">MWQSLLGLPEPIIKASAAETRLGEVETRRAKQAFTRASGHGHMTRLVFVHSVLREVLPSMPIPLAERFFNSINLDVTGHLKYKEFISAIAVLKTGSMRERLKLLFRALDSTESGAIGKGDVRAFLLWTMTTPNVAAIGHNGKTWTAVMFEAELFQKQEKLKLDTFRTRMANLKAEKIALLEWIPALANAFVFDEVVDVPASSPAPRSTRSTSLVLPPSAATTLALYTLPNWFDSDVIAFRATCQQLRQEYALHDLVPDSTVADAFAMHIDRAVVMAVGAGADRTLREWLTRLVCIHRATVMEALGALFDVFVDRNKTQVTSQLADFLCTSHLDVDVVLDPLVLVSANATSLYDEVLSYLEKEAPPVAFEEYFTWLQDYPVVLWLWQQLLDEVHGRLATSMKDGHLHRVPLVKALRKLPDASPHIDGGLWFGIDATWWQRFVQCETQMGPVQPSESGVFVNPSVWHLVSHWFPPSTPSTPIVVRLTCRVGGDAEIRLETDPLTVALVLQDAKTTSPSVVRLSQTTSIARLPVLLRAHYNLAPSTPFSVLWRPQKSDDATSLPAGARLGDVATKGHLELLVQCAALLTPSPTAAVTLRPSTPVVGLSNLGNTCYMNSVLQCLFHTPLLQEFFASDEYLYDLNTVNPMGMKGVLAATYGELAKVLAALATSSRNKTRPIAPQRLKFCMGKVYASFAGNLQHDAHEFLSVLLSGLNEDLCRPVAGAGTSKPYIALPDSNDRPDVDVAAEWWTAHVLRDPSIITALFTGQFKSALECASCHATSNRFEPCSFLQVPLPPEPFRWLQLQYRRSSSSARVSVQVRVPTNGTITDVLKEIDTLFPESAASEHKVAVVMGAHRLAHVLKPTSSIAELSLEHLHVFGVPVPDEPLPTLWLQAVHRYQRIVPFYFRRPFRVHLFGHPLLVPMAKTSAELYAWLHTHFAPTPTVNGLALETPVLAKAPSMEFAIPSLQTTTSYGFTLRQVLKPDGLSCAICPWTSHCLGCVLDPSDATTRLEPTAATMLAIDWHDDVLSARIVQEKAASTPEAATSPVHHSTRPSNSLEECLEMLCSSESIDMGCGKCKTSTEHSKRLSIHGAPPVLAVQLKRFQNLSSSGHRPIKAENAIAFPTHNLDLARFMTPTPPTSTTTTTTTPAPTPMEPMDRKRPFTSTSTETPLSVAFPSPTQAAAPDAKYDLYGVVCHHGVLGAGHYVAYIKDSLGQWFCLDDTTVTQLPTLEMTARLMQSAYLLFYERQDVANVSVADWFPRRSQATITVNLAAIKGQLTSFKAPSLPKPSPPKAKAGWTNGWFAKP</sequence>
<dbReference type="Gene3D" id="3.90.70.10">
    <property type="entry name" value="Cysteine proteinases"/>
    <property type="match status" value="2"/>
</dbReference>
<dbReference type="SUPFAM" id="SSF54001">
    <property type="entry name" value="Cysteine proteinases"/>
    <property type="match status" value="1"/>
</dbReference>
<dbReference type="STRING" id="1156394.T0QED1"/>
<dbReference type="VEuPathDB" id="FungiDB:SDRG_10432"/>
<dbReference type="GO" id="GO:0016579">
    <property type="term" value="P:protein deubiquitination"/>
    <property type="evidence" value="ECO:0007669"/>
    <property type="project" value="InterPro"/>
</dbReference>
<reference evidence="3 4" key="1">
    <citation type="submission" date="2012-04" db="EMBL/GenBank/DDBJ databases">
        <title>The Genome Sequence of Saprolegnia declina VS20.</title>
        <authorList>
            <consortium name="The Broad Institute Genome Sequencing Platform"/>
            <person name="Russ C."/>
            <person name="Nusbaum C."/>
            <person name="Tyler B."/>
            <person name="van West P."/>
            <person name="Dieguez-Uribeondo J."/>
            <person name="de Bruijn I."/>
            <person name="Tripathy S."/>
            <person name="Jiang R."/>
            <person name="Young S.K."/>
            <person name="Zeng Q."/>
            <person name="Gargeya S."/>
            <person name="Fitzgerald M."/>
            <person name="Haas B."/>
            <person name="Abouelleil A."/>
            <person name="Alvarado L."/>
            <person name="Arachchi H.M."/>
            <person name="Berlin A."/>
            <person name="Chapman S.B."/>
            <person name="Goldberg J."/>
            <person name="Griggs A."/>
            <person name="Gujja S."/>
            <person name="Hansen M."/>
            <person name="Howarth C."/>
            <person name="Imamovic A."/>
            <person name="Larimer J."/>
            <person name="McCowen C."/>
            <person name="Montmayeur A."/>
            <person name="Murphy C."/>
            <person name="Neiman D."/>
            <person name="Pearson M."/>
            <person name="Priest M."/>
            <person name="Roberts A."/>
            <person name="Saif S."/>
            <person name="Shea T."/>
            <person name="Sisk P."/>
            <person name="Sykes S."/>
            <person name="Wortman J."/>
            <person name="Nusbaum C."/>
            <person name="Birren B."/>
        </authorList>
    </citation>
    <scope>NUCLEOTIDE SEQUENCE [LARGE SCALE GENOMIC DNA]</scope>
    <source>
        <strain evidence="3 4">VS20</strain>
    </source>
</reference>
<dbReference type="InParanoid" id="T0QED1"/>
<dbReference type="InterPro" id="IPR028889">
    <property type="entry name" value="USP"/>
</dbReference>
<dbReference type="PROSITE" id="PS50235">
    <property type="entry name" value="USP_3"/>
    <property type="match status" value="1"/>
</dbReference>
<gene>
    <name evidence="3" type="ORF">SDRG_10432</name>
</gene>
<dbReference type="Proteomes" id="UP000030762">
    <property type="component" value="Unassembled WGS sequence"/>
</dbReference>
<feature type="region of interest" description="Disordered" evidence="1">
    <location>
        <begin position="1133"/>
        <end position="1177"/>
    </location>
</feature>
<dbReference type="InterPro" id="IPR001394">
    <property type="entry name" value="Peptidase_C19_UCH"/>
</dbReference>
<protein>
    <recommendedName>
        <fullName evidence="2">USP domain-containing protein</fullName>
    </recommendedName>
</protein>
<dbReference type="InterPro" id="IPR050185">
    <property type="entry name" value="Ub_carboxyl-term_hydrolase"/>
</dbReference>
<name>T0QED1_SAPDV</name>
<dbReference type="EMBL" id="JH767166">
    <property type="protein sequence ID" value="EQC31915.1"/>
    <property type="molecule type" value="Genomic_DNA"/>
</dbReference>
<evidence type="ECO:0000259" key="2">
    <source>
        <dbReference type="PROSITE" id="PS50235"/>
    </source>
</evidence>
<feature type="domain" description="USP" evidence="2">
    <location>
        <begin position="602"/>
        <end position="1247"/>
    </location>
</feature>
<dbReference type="PANTHER" id="PTHR21646">
    <property type="entry name" value="UBIQUITIN CARBOXYL-TERMINAL HYDROLASE"/>
    <property type="match status" value="1"/>
</dbReference>
<evidence type="ECO:0000313" key="3">
    <source>
        <dbReference type="EMBL" id="EQC31915.1"/>
    </source>
</evidence>
<evidence type="ECO:0000313" key="4">
    <source>
        <dbReference type="Proteomes" id="UP000030762"/>
    </source>
</evidence>